<protein>
    <recommendedName>
        <fullName evidence="4">LTD domain-containing protein</fullName>
    </recommendedName>
</protein>
<gene>
    <name evidence="2" type="ORF">ACFFRH_18135</name>
</gene>
<evidence type="ECO:0000313" key="3">
    <source>
        <dbReference type="Proteomes" id="UP001589610"/>
    </source>
</evidence>
<comment type="caution">
    <text evidence="2">The sequence shown here is derived from an EMBL/GenBank/DDBJ whole genome shotgun (WGS) entry which is preliminary data.</text>
</comment>
<organism evidence="2 3">
    <name type="scientific">Streptosporangium vulgare</name>
    <dbReference type="NCBI Taxonomy" id="46190"/>
    <lineage>
        <taxon>Bacteria</taxon>
        <taxon>Bacillati</taxon>
        <taxon>Actinomycetota</taxon>
        <taxon>Actinomycetes</taxon>
        <taxon>Streptosporangiales</taxon>
        <taxon>Streptosporangiaceae</taxon>
        <taxon>Streptosporangium</taxon>
    </lineage>
</organism>
<accession>A0ABV5TE88</accession>
<feature type="compositionally biased region" description="Polar residues" evidence="1">
    <location>
        <begin position="149"/>
        <end position="158"/>
    </location>
</feature>
<feature type="region of interest" description="Disordered" evidence="1">
    <location>
        <begin position="136"/>
        <end position="172"/>
    </location>
</feature>
<sequence length="183" mass="20209">MLIHGALFADFPKDGIMWNPLRFRRSFTLALLLPAAILTSAATPSPPPNDAALNDYLIYIKNDTENDVGVSIIYKQKGFAGHRDTGEVYLAPGSANRYRLGKCDTVIHYNIGLIIWQDNYPRTNLMVPPGDLRAYGRPGDEKKPCSDSWKLSASNSGDPYSPFQVTPDADTGGVSPPYFNTIW</sequence>
<evidence type="ECO:0008006" key="4">
    <source>
        <dbReference type="Google" id="ProtNLM"/>
    </source>
</evidence>
<dbReference type="RefSeq" id="WP_386157920.1">
    <property type="nucleotide sequence ID" value="NZ_JBHMBS010000007.1"/>
</dbReference>
<reference evidence="2 3" key="1">
    <citation type="submission" date="2024-09" db="EMBL/GenBank/DDBJ databases">
        <authorList>
            <person name="Sun Q."/>
            <person name="Mori K."/>
        </authorList>
    </citation>
    <scope>NUCLEOTIDE SEQUENCE [LARGE SCALE GENOMIC DNA]</scope>
    <source>
        <strain evidence="2 3">JCM 3028</strain>
    </source>
</reference>
<name>A0ABV5TE88_9ACTN</name>
<evidence type="ECO:0000313" key="2">
    <source>
        <dbReference type="EMBL" id="MFB9677404.1"/>
    </source>
</evidence>
<proteinExistence type="predicted"/>
<dbReference type="Proteomes" id="UP001589610">
    <property type="component" value="Unassembled WGS sequence"/>
</dbReference>
<dbReference type="EMBL" id="JBHMBS010000007">
    <property type="protein sequence ID" value="MFB9677404.1"/>
    <property type="molecule type" value="Genomic_DNA"/>
</dbReference>
<keyword evidence="3" id="KW-1185">Reference proteome</keyword>
<evidence type="ECO:0000256" key="1">
    <source>
        <dbReference type="SAM" id="MobiDB-lite"/>
    </source>
</evidence>